<protein>
    <submittedName>
        <fullName evidence="1">Uncharacterized protein</fullName>
    </submittedName>
</protein>
<evidence type="ECO:0000313" key="1">
    <source>
        <dbReference type="EMBL" id="KAF6395418.1"/>
    </source>
</evidence>
<organism evidence="1 2">
    <name type="scientific">Rousettus aegyptiacus</name>
    <name type="common">Egyptian fruit bat</name>
    <name type="synonym">Pteropus aegyptiacus</name>
    <dbReference type="NCBI Taxonomy" id="9407"/>
    <lineage>
        <taxon>Eukaryota</taxon>
        <taxon>Metazoa</taxon>
        <taxon>Chordata</taxon>
        <taxon>Craniata</taxon>
        <taxon>Vertebrata</taxon>
        <taxon>Euteleostomi</taxon>
        <taxon>Mammalia</taxon>
        <taxon>Eutheria</taxon>
        <taxon>Laurasiatheria</taxon>
        <taxon>Chiroptera</taxon>
        <taxon>Yinpterochiroptera</taxon>
        <taxon>Pteropodoidea</taxon>
        <taxon>Pteropodidae</taxon>
        <taxon>Rousettinae</taxon>
        <taxon>Rousettus</taxon>
    </lineage>
</organism>
<reference evidence="1 2" key="1">
    <citation type="journal article" date="2020" name="Nature">
        <title>Six reference-quality genomes reveal evolution of bat adaptations.</title>
        <authorList>
            <person name="Jebb D."/>
            <person name="Huang Z."/>
            <person name="Pippel M."/>
            <person name="Hughes G.M."/>
            <person name="Lavrichenko K."/>
            <person name="Devanna P."/>
            <person name="Winkler S."/>
            <person name="Jermiin L.S."/>
            <person name="Skirmuntt E.C."/>
            <person name="Katzourakis A."/>
            <person name="Burkitt-Gray L."/>
            <person name="Ray D.A."/>
            <person name="Sullivan K.A.M."/>
            <person name="Roscito J.G."/>
            <person name="Kirilenko B.M."/>
            <person name="Davalos L.M."/>
            <person name="Corthals A.P."/>
            <person name="Power M.L."/>
            <person name="Jones G."/>
            <person name="Ransome R.D."/>
            <person name="Dechmann D.K.N."/>
            <person name="Locatelli A.G."/>
            <person name="Puechmaille S.J."/>
            <person name="Fedrigo O."/>
            <person name="Jarvis E.D."/>
            <person name="Hiller M."/>
            <person name="Vernes S.C."/>
            <person name="Myers E.W."/>
            <person name="Teeling E.C."/>
        </authorList>
    </citation>
    <scope>NUCLEOTIDE SEQUENCE [LARGE SCALE GENOMIC DNA]</scope>
    <source>
        <strain evidence="1">MRouAeg1</strain>
        <tissue evidence="1">Muscle</tissue>
    </source>
</reference>
<name>A0A7J8B9N5_ROUAE</name>
<dbReference type="Proteomes" id="UP000593571">
    <property type="component" value="Unassembled WGS sequence"/>
</dbReference>
<dbReference type="AlphaFoldDB" id="A0A7J8B9N5"/>
<keyword evidence="2" id="KW-1185">Reference proteome</keyword>
<comment type="caution">
    <text evidence="1">The sequence shown here is derived from an EMBL/GenBank/DDBJ whole genome shotgun (WGS) entry which is preliminary data.</text>
</comment>
<gene>
    <name evidence="1" type="ORF">HJG63_009974</name>
</gene>
<accession>A0A7J8B9N5</accession>
<sequence length="168" mass="19006">MRRHRVTPELSSVSGRQQHRYLLPRPGWKLTVQISPLSAHTHARAHTHAHMDTCMYARARTRTHTHTHPTSDQSLRGKIEMHMSACLHFFPLCFLLATISPRLRRAAVSPVISCFASEGREACGGCTWVGKQAQSWSQQFSDGVLVRHHVGDILTDPQLDSILWPMII</sequence>
<dbReference type="EMBL" id="JACASE010000018">
    <property type="protein sequence ID" value="KAF6395418.1"/>
    <property type="molecule type" value="Genomic_DNA"/>
</dbReference>
<proteinExistence type="predicted"/>
<evidence type="ECO:0000313" key="2">
    <source>
        <dbReference type="Proteomes" id="UP000593571"/>
    </source>
</evidence>